<evidence type="ECO:0000256" key="2">
    <source>
        <dbReference type="SAM" id="Phobius"/>
    </source>
</evidence>
<reference evidence="4" key="1">
    <citation type="submission" date="2022-11" db="UniProtKB">
        <authorList>
            <consortium name="WormBaseParasite"/>
        </authorList>
    </citation>
    <scope>IDENTIFICATION</scope>
</reference>
<evidence type="ECO:0000256" key="1">
    <source>
        <dbReference type="SAM" id="MobiDB-lite"/>
    </source>
</evidence>
<keyword evidence="2" id="KW-0472">Membrane</keyword>
<feature type="compositionally biased region" description="Polar residues" evidence="1">
    <location>
        <begin position="69"/>
        <end position="78"/>
    </location>
</feature>
<keyword evidence="3" id="KW-1185">Reference proteome</keyword>
<dbReference type="Proteomes" id="UP000887578">
    <property type="component" value="Unplaced"/>
</dbReference>
<accession>A0A914R089</accession>
<proteinExistence type="predicted"/>
<evidence type="ECO:0000313" key="3">
    <source>
        <dbReference type="Proteomes" id="UP000887578"/>
    </source>
</evidence>
<dbReference type="WBParaSite" id="PDA_v2.g4767.t1">
    <property type="protein sequence ID" value="PDA_v2.g4767.t1"/>
    <property type="gene ID" value="PDA_v2.g4767"/>
</dbReference>
<organism evidence="3 4">
    <name type="scientific">Panagrolaimus davidi</name>
    <dbReference type="NCBI Taxonomy" id="227884"/>
    <lineage>
        <taxon>Eukaryota</taxon>
        <taxon>Metazoa</taxon>
        <taxon>Ecdysozoa</taxon>
        <taxon>Nematoda</taxon>
        <taxon>Chromadorea</taxon>
        <taxon>Rhabditida</taxon>
        <taxon>Tylenchina</taxon>
        <taxon>Panagrolaimomorpha</taxon>
        <taxon>Panagrolaimoidea</taxon>
        <taxon>Panagrolaimidae</taxon>
        <taxon>Panagrolaimus</taxon>
    </lineage>
</organism>
<dbReference type="AlphaFoldDB" id="A0A914R089"/>
<protein>
    <submittedName>
        <fullName evidence="4">Uncharacterized protein</fullName>
    </submittedName>
</protein>
<evidence type="ECO:0000313" key="4">
    <source>
        <dbReference type="WBParaSite" id="PDA_v2.g4767.t1"/>
    </source>
</evidence>
<keyword evidence="2" id="KW-1133">Transmembrane helix</keyword>
<feature type="region of interest" description="Disordered" evidence="1">
    <location>
        <begin position="69"/>
        <end position="118"/>
    </location>
</feature>
<feature type="compositionally biased region" description="Low complexity" evidence="1">
    <location>
        <begin position="90"/>
        <end position="102"/>
    </location>
</feature>
<keyword evidence="2" id="KW-0812">Transmembrane</keyword>
<feature type="transmembrane region" description="Helical" evidence="2">
    <location>
        <begin position="25"/>
        <end position="50"/>
    </location>
</feature>
<sequence>MIYAHSLKSVSAFCSDLRDHSAKCIVSIVGITILIVLLIAGILIMLLWLYDALTFKTLKYNQDEMCSFQPSTPTSVENGHSDSDHHNQPTTTTTSSNSSTPPRMRRRRGRGNMLIVDE</sequence>
<name>A0A914R089_9BILA</name>